<evidence type="ECO:0000313" key="2">
    <source>
        <dbReference type="EMBL" id="PQV65372.1"/>
    </source>
</evidence>
<dbReference type="EMBL" id="NIGF01000001">
    <property type="protein sequence ID" value="PQV65372.1"/>
    <property type="molecule type" value="Genomic_DNA"/>
</dbReference>
<gene>
    <name evidence="2" type="ORF">B1R32_101112</name>
</gene>
<keyword evidence="2" id="KW-0489">Methyltransferase</keyword>
<dbReference type="GO" id="GO:0008757">
    <property type="term" value="F:S-adenosylmethionine-dependent methyltransferase activity"/>
    <property type="evidence" value="ECO:0007669"/>
    <property type="project" value="InterPro"/>
</dbReference>
<dbReference type="OrthoDB" id="9787738at2"/>
<dbReference type="Gene3D" id="2.20.25.10">
    <property type="match status" value="1"/>
</dbReference>
<dbReference type="Gene3D" id="3.40.50.150">
    <property type="entry name" value="Vaccinia Virus protein VP39"/>
    <property type="match status" value="1"/>
</dbReference>
<keyword evidence="3" id="KW-1185">Reference proteome</keyword>
<dbReference type="InterPro" id="IPR029063">
    <property type="entry name" value="SAM-dependent_MTases_sf"/>
</dbReference>
<feature type="domain" description="Methyltransferase type 11" evidence="1">
    <location>
        <begin position="138"/>
        <end position="236"/>
    </location>
</feature>
<keyword evidence="2" id="KW-0808">Transferase</keyword>
<accession>A0A2S8SX40</accession>
<evidence type="ECO:0000313" key="3">
    <source>
        <dbReference type="Proteomes" id="UP000237684"/>
    </source>
</evidence>
<dbReference type="SUPFAM" id="SSF158997">
    <property type="entry name" value="Trm112p-like"/>
    <property type="match status" value="1"/>
</dbReference>
<name>A0A2S8SX40_9BACT</name>
<dbReference type="SUPFAM" id="SSF53335">
    <property type="entry name" value="S-adenosyl-L-methionine-dependent methyltransferases"/>
    <property type="match status" value="1"/>
</dbReference>
<dbReference type="InParanoid" id="A0A2S8SX40"/>
<dbReference type="InterPro" id="IPR013216">
    <property type="entry name" value="Methyltransf_11"/>
</dbReference>
<dbReference type="Pfam" id="PF08241">
    <property type="entry name" value="Methyltransf_11"/>
    <property type="match status" value="1"/>
</dbReference>
<dbReference type="PANTHER" id="PTHR43861">
    <property type="entry name" value="TRANS-ACONITATE 2-METHYLTRANSFERASE-RELATED"/>
    <property type="match status" value="1"/>
</dbReference>
<reference evidence="2 3" key="1">
    <citation type="journal article" date="2018" name="Syst. Appl. Microbiol.">
        <title>Abditibacterium utsteinense sp. nov., the first cultivated member of candidate phylum FBP, isolated from ice-free Antarctic soil samples.</title>
        <authorList>
            <person name="Tahon G."/>
            <person name="Tytgat B."/>
            <person name="Lebbe L."/>
            <person name="Carlier A."/>
            <person name="Willems A."/>
        </authorList>
    </citation>
    <scope>NUCLEOTIDE SEQUENCE [LARGE SCALE GENOMIC DNA]</scope>
    <source>
        <strain evidence="2 3">LMG 29911</strain>
    </source>
</reference>
<proteinExistence type="predicted"/>
<protein>
    <submittedName>
        <fullName evidence="2">Methyltransferase domain-containing protein</fullName>
    </submittedName>
</protein>
<sequence length="297" mass="33652">MHQRLMDFLADPHDGGPLSLHTFEGRDDQTRDGILLNERTGQWYVIEDGIPTLFVDDLRPDDSHFVRRYQNRLRALGCDFKVSASEKSVDFARIQSERLARDDQAEDYDAMISMKMLALVEIPTYKRALQSETGSVLLEAGCGTGRLTHVFAQIAPEVVAVDMSRESLVRNRVRHHARTYNPVHYVHADLTHLPLQDGVFGRCAHAGVYEHIPSQALRLQFLSHARRTMKPGGTLMLSAYRYGGVTKLFEKEGEHDGGIPFFRFTPDELKSEVESAFKVEKFISNLGIYMSMVIARA</sequence>
<dbReference type="RefSeq" id="WP_123580206.1">
    <property type="nucleotide sequence ID" value="NZ_NIGF01000001.1"/>
</dbReference>
<dbReference type="Proteomes" id="UP000237684">
    <property type="component" value="Unassembled WGS sequence"/>
</dbReference>
<organism evidence="2 3">
    <name type="scientific">Abditibacterium utsteinense</name>
    <dbReference type="NCBI Taxonomy" id="1960156"/>
    <lineage>
        <taxon>Bacteria</taxon>
        <taxon>Pseudomonadati</taxon>
        <taxon>Abditibacteriota</taxon>
        <taxon>Abditibacteriia</taxon>
        <taxon>Abditibacteriales</taxon>
        <taxon>Abditibacteriaceae</taxon>
        <taxon>Abditibacterium</taxon>
    </lineage>
</organism>
<dbReference type="GO" id="GO:0032259">
    <property type="term" value="P:methylation"/>
    <property type="evidence" value="ECO:0007669"/>
    <property type="project" value="UniProtKB-KW"/>
</dbReference>
<dbReference type="CDD" id="cd02440">
    <property type="entry name" value="AdoMet_MTases"/>
    <property type="match status" value="1"/>
</dbReference>
<dbReference type="AlphaFoldDB" id="A0A2S8SX40"/>
<evidence type="ECO:0000259" key="1">
    <source>
        <dbReference type="Pfam" id="PF08241"/>
    </source>
</evidence>
<comment type="caution">
    <text evidence="2">The sequence shown here is derived from an EMBL/GenBank/DDBJ whole genome shotgun (WGS) entry which is preliminary data.</text>
</comment>